<evidence type="ECO:0000256" key="1">
    <source>
        <dbReference type="ARBA" id="ARBA00004127"/>
    </source>
</evidence>
<feature type="compositionally biased region" description="Polar residues" evidence="7">
    <location>
        <begin position="49"/>
        <end position="75"/>
    </location>
</feature>
<feature type="transmembrane region" description="Helical" evidence="8">
    <location>
        <begin position="246"/>
        <end position="266"/>
    </location>
</feature>
<dbReference type="STRING" id="139825.A0A401GG29"/>
<evidence type="ECO:0000256" key="8">
    <source>
        <dbReference type="SAM" id="Phobius"/>
    </source>
</evidence>
<evidence type="ECO:0000256" key="4">
    <source>
        <dbReference type="ARBA" id="ARBA00022989"/>
    </source>
</evidence>
<evidence type="ECO:0000256" key="2">
    <source>
        <dbReference type="ARBA" id="ARBA00008017"/>
    </source>
</evidence>
<dbReference type="Gene3D" id="2.30.30.60">
    <property type="match status" value="1"/>
</dbReference>
<feature type="transmembrane region" description="Helical" evidence="8">
    <location>
        <begin position="537"/>
        <end position="561"/>
    </location>
</feature>
<dbReference type="EMBL" id="BFAD01000003">
    <property type="protein sequence ID" value="GBE81081.1"/>
    <property type="molecule type" value="Genomic_DNA"/>
</dbReference>
<comment type="similarity">
    <text evidence="2 6">Belongs to the MscS (TC 1.A.23) family.</text>
</comment>
<dbReference type="RefSeq" id="XP_027611994.1">
    <property type="nucleotide sequence ID" value="XM_027756193.1"/>
</dbReference>
<feature type="region of interest" description="Disordered" evidence="7">
    <location>
        <begin position="1"/>
        <end position="106"/>
    </location>
</feature>
<gene>
    <name evidence="10" type="ORF">SCP_0308060</name>
</gene>
<dbReference type="InterPro" id="IPR010920">
    <property type="entry name" value="LSM_dom_sf"/>
</dbReference>
<keyword evidence="5 6" id="KW-0472">Membrane</keyword>
<dbReference type="GO" id="GO:0005509">
    <property type="term" value="F:calcium ion binding"/>
    <property type="evidence" value="ECO:0007669"/>
    <property type="project" value="InterPro"/>
</dbReference>
<evidence type="ECO:0000256" key="6">
    <source>
        <dbReference type="PIRNR" id="PIRNR017209"/>
    </source>
</evidence>
<evidence type="ECO:0000256" key="7">
    <source>
        <dbReference type="SAM" id="MobiDB-lite"/>
    </source>
</evidence>
<dbReference type="InterPro" id="IPR006685">
    <property type="entry name" value="MscS_channel_2nd"/>
</dbReference>
<dbReference type="PANTHER" id="PTHR31323">
    <property type="entry name" value="MECHANOSENSITIVE ION CHANNEL PROTEIN MSY2"/>
    <property type="match status" value="1"/>
</dbReference>
<dbReference type="PIRSF" id="PIRSF017209">
    <property type="entry name" value="Memb_At2g17000_prd"/>
    <property type="match status" value="1"/>
</dbReference>
<feature type="region of interest" description="Disordered" evidence="7">
    <location>
        <begin position="779"/>
        <end position="831"/>
    </location>
</feature>
<dbReference type="Proteomes" id="UP000287166">
    <property type="component" value="Unassembled WGS sequence"/>
</dbReference>
<feature type="transmembrane region" description="Helical" evidence="8">
    <location>
        <begin position="202"/>
        <end position="225"/>
    </location>
</feature>
<protein>
    <recommendedName>
        <fullName evidence="6">Mechanosensitive ion channel protein</fullName>
    </recommendedName>
</protein>
<accession>A0A401GG29</accession>
<dbReference type="InterPro" id="IPR002048">
    <property type="entry name" value="EF_hand_dom"/>
</dbReference>
<keyword evidence="11" id="KW-1185">Reference proteome</keyword>
<name>A0A401GG29_9APHY</name>
<proteinExistence type="inferred from homology"/>
<evidence type="ECO:0000259" key="9">
    <source>
        <dbReference type="PROSITE" id="PS50222"/>
    </source>
</evidence>
<dbReference type="InterPro" id="IPR016688">
    <property type="entry name" value="MscS-like_plants/fungi"/>
</dbReference>
<dbReference type="OrthoDB" id="544685at2759"/>
<reference evidence="10 11" key="1">
    <citation type="journal article" date="2018" name="Sci. Rep.">
        <title>Genome sequence of the cauliflower mushroom Sparassis crispa (Hanabiratake) and its association with beneficial usage.</title>
        <authorList>
            <person name="Kiyama R."/>
            <person name="Furutani Y."/>
            <person name="Kawaguchi K."/>
            <person name="Nakanishi T."/>
        </authorList>
    </citation>
    <scope>NUCLEOTIDE SEQUENCE [LARGE SCALE GENOMIC DNA]</scope>
</reference>
<feature type="transmembrane region" description="Helical" evidence="8">
    <location>
        <begin position="286"/>
        <end position="306"/>
    </location>
</feature>
<feature type="transmembrane region" description="Helical" evidence="8">
    <location>
        <begin position="159"/>
        <end position="182"/>
    </location>
</feature>
<dbReference type="Pfam" id="PF25886">
    <property type="entry name" value="Msy1"/>
    <property type="match status" value="1"/>
</dbReference>
<dbReference type="SUPFAM" id="SSF50182">
    <property type="entry name" value="Sm-like ribonucleoproteins"/>
    <property type="match status" value="1"/>
</dbReference>
<sequence length="831" mass="93520">MSAQPSPRQAEDRDIKSPPPFEDLQTASYPLLPSHSQHSVRIHDYGRSSPPSKSNAKQKVAVSQSDSDTGLSSALRQYDEEQARGHGHHPYQGTSHGAGEGADYHHPARGHSGSWDILSGIKKLEHSYVEFDSRHASQAHLAFAEGDVPNNGFSKLYNYLLNASIVTRWIVFIIPVLGLLWIPGILGLTKYPHATIWGVKLMWWSIWLTIVWCGWWGSLATAMLLPHVARHTVGIVVVGARRYIEWLYALKRYVALFVWTLAVWISFQPLVNTRQESTATSSDVRIIDTVAKLLFAFYVCAGVLLFEKFAIQWIAGKFHERSYAERIADQKFAVRVLVTLYRHSSDIPWRSDTLRDGPTDKRASMHPKKFIKKALKGVRFAATTTTTALGNVASEIAGSSVLQPNSPQAMVQTALESANKSRLLARRLYYSFVRPGAHELLVEDIARFFRSPDEADAAFAIFDKDMNGDATRDELEMACMDCHREQLSLEHSMHDLDSAVGRLDNILMSVYVIVVIVVIAVALEAQLATLITGAGTMILGLSWLIGSSVVEVLTSIIFLFLKHPFDVGDRVTIQTKTYTVKEIRLLSTVFLDGNSCQVQAPNSILNTYFIENMRRSPQMSEPFEFDVAYSTTFEQIEHLRELMIEFLKVDRRNFLPSFDVVVVDMPGQELMTLKADIKYKSNWQQAALQAQRRNKWICALKTAMKQAKIFGPKGNPDATPAPERYTEVPWEDVAREDRKKESIHQPVGRLQESRVPTANWAFSDKNAVMLDDSQDIFDESEELQMRAPRQDSASSLRQRPVTMPSPLIMPSPQHQTSTEEIELKPPSAQPT</sequence>
<dbReference type="GO" id="GO:0005789">
    <property type="term" value="C:endoplasmic reticulum membrane"/>
    <property type="evidence" value="ECO:0007669"/>
    <property type="project" value="UniProtKB-SubCell"/>
</dbReference>
<organism evidence="10 11">
    <name type="scientific">Sparassis crispa</name>
    <dbReference type="NCBI Taxonomy" id="139825"/>
    <lineage>
        <taxon>Eukaryota</taxon>
        <taxon>Fungi</taxon>
        <taxon>Dikarya</taxon>
        <taxon>Basidiomycota</taxon>
        <taxon>Agaricomycotina</taxon>
        <taxon>Agaricomycetes</taxon>
        <taxon>Polyporales</taxon>
        <taxon>Sparassidaceae</taxon>
        <taxon>Sparassis</taxon>
    </lineage>
</organism>
<evidence type="ECO:0000256" key="5">
    <source>
        <dbReference type="ARBA" id="ARBA00023136"/>
    </source>
</evidence>
<dbReference type="GO" id="GO:0006874">
    <property type="term" value="P:intracellular calcium ion homeostasis"/>
    <property type="evidence" value="ECO:0007669"/>
    <property type="project" value="TreeGrafter"/>
</dbReference>
<dbReference type="GeneID" id="38777998"/>
<feature type="domain" description="EF-hand" evidence="9">
    <location>
        <begin position="450"/>
        <end position="485"/>
    </location>
</feature>
<dbReference type="FunCoup" id="A0A401GG29">
    <property type="interactions" value="4"/>
</dbReference>
<comment type="subcellular location">
    <subcellularLocation>
        <location evidence="1">Endomembrane system</location>
        <topology evidence="1">Multi-pass membrane protein</topology>
    </subcellularLocation>
    <subcellularLocation>
        <location evidence="6">Endoplasmic reticulum membrane</location>
    </subcellularLocation>
</comment>
<keyword evidence="6" id="KW-0256">Endoplasmic reticulum</keyword>
<dbReference type="InterPro" id="IPR023408">
    <property type="entry name" value="MscS_beta-dom_sf"/>
</dbReference>
<keyword evidence="4 8" id="KW-1133">Transmembrane helix</keyword>
<dbReference type="InterPro" id="IPR058650">
    <property type="entry name" value="Msy1/2-like"/>
</dbReference>
<evidence type="ECO:0000256" key="3">
    <source>
        <dbReference type="ARBA" id="ARBA00022692"/>
    </source>
</evidence>
<keyword evidence="3 8" id="KW-0812">Transmembrane</keyword>
<comment type="caution">
    <text evidence="10">The sequence shown here is derived from an EMBL/GenBank/DDBJ whole genome shotgun (WGS) entry which is preliminary data.</text>
</comment>
<feature type="transmembrane region" description="Helical" evidence="8">
    <location>
        <begin position="510"/>
        <end position="531"/>
    </location>
</feature>
<dbReference type="GO" id="GO:0005262">
    <property type="term" value="F:calcium channel activity"/>
    <property type="evidence" value="ECO:0007669"/>
    <property type="project" value="TreeGrafter"/>
</dbReference>
<dbReference type="PANTHER" id="PTHR31323:SF15">
    <property type="entry name" value="MECHANOSENSITIVE ION CHANNEL PROTEIN MSY1"/>
    <property type="match status" value="1"/>
</dbReference>
<evidence type="ECO:0000313" key="10">
    <source>
        <dbReference type="EMBL" id="GBE81081.1"/>
    </source>
</evidence>
<dbReference type="PROSITE" id="PS50222">
    <property type="entry name" value="EF_HAND_2"/>
    <property type="match status" value="1"/>
</dbReference>
<evidence type="ECO:0000313" key="11">
    <source>
        <dbReference type="Proteomes" id="UP000287166"/>
    </source>
</evidence>
<dbReference type="AlphaFoldDB" id="A0A401GG29"/>
<dbReference type="InParanoid" id="A0A401GG29"/>
<dbReference type="Pfam" id="PF00924">
    <property type="entry name" value="MS_channel_2nd"/>
    <property type="match status" value="1"/>
</dbReference>